<comment type="caution">
    <text evidence="4">The sequence shown here is derived from an EMBL/GenBank/DDBJ whole genome shotgun (WGS) entry which is preliminary data.</text>
</comment>
<evidence type="ECO:0000256" key="2">
    <source>
        <dbReference type="ARBA" id="ARBA00023157"/>
    </source>
</evidence>
<dbReference type="CDD" id="cd23599">
    <property type="entry name" value="TFP_LU_ECD_Cold"/>
    <property type="match status" value="1"/>
</dbReference>
<feature type="transmembrane region" description="Helical" evidence="3">
    <location>
        <begin position="143"/>
        <end position="160"/>
    </location>
</feature>
<keyword evidence="3" id="KW-0812">Transmembrane</keyword>
<keyword evidence="3" id="KW-1133">Transmembrane helix</keyword>
<sequence>MHQCLVNQSRYRLLARVMSLTVENTYSVKCNSIGSALECYVCKDQEDNKQKCLTTIKTCEPGEDACLTEVSWRTMPYWQRGADKQFYISKRCATRAICEKARKRAMPYCTHIWYEDWRCSECCLGDRCNYYVILSGSTARSNFLLLAGSVAAVLMATYFLR</sequence>
<accession>A0AAN8NRX7</accession>
<protein>
    <submittedName>
        <fullName evidence="4">Uncharacterized protein</fullName>
    </submittedName>
</protein>
<dbReference type="Gene3D" id="2.10.60.10">
    <property type="entry name" value="CD59"/>
    <property type="match status" value="1"/>
</dbReference>
<keyword evidence="1" id="KW-0732">Signal</keyword>
<organism evidence="4 5">
    <name type="scientific">Polyplax serrata</name>
    <name type="common">Common mouse louse</name>
    <dbReference type="NCBI Taxonomy" id="468196"/>
    <lineage>
        <taxon>Eukaryota</taxon>
        <taxon>Metazoa</taxon>
        <taxon>Ecdysozoa</taxon>
        <taxon>Arthropoda</taxon>
        <taxon>Hexapoda</taxon>
        <taxon>Insecta</taxon>
        <taxon>Pterygota</taxon>
        <taxon>Neoptera</taxon>
        <taxon>Paraneoptera</taxon>
        <taxon>Psocodea</taxon>
        <taxon>Troctomorpha</taxon>
        <taxon>Phthiraptera</taxon>
        <taxon>Anoplura</taxon>
        <taxon>Polyplacidae</taxon>
        <taxon>Polyplax</taxon>
    </lineage>
</organism>
<evidence type="ECO:0000256" key="3">
    <source>
        <dbReference type="SAM" id="Phobius"/>
    </source>
</evidence>
<name>A0AAN8NRX7_POLSC</name>
<dbReference type="EMBL" id="JAWJWE010000037">
    <property type="protein sequence ID" value="KAK6626072.1"/>
    <property type="molecule type" value="Genomic_DNA"/>
</dbReference>
<dbReference type="AlphaFoldDB" id="A0AAN8NRX7"/>
<evidence type="ECO:0000313" key="5">
    <source>
        <dbReference type="Proteomes" id="UP001372834"/>
    </source>
</evidence>
<gene>
    <name evidence="4" type="ORF">RUM43_006376</name>
</gene>
<dbReference type="InterPro" id="IPR045860">
    <property type="entry name" value="Snake_toxin-like_sf"/>
</dbReference>
<dbReference type="Proteomes" id="UP001372834">
    <property type="component" value="Unassembled WGS sequence"/>
</dbReference>
<dbReference type="PANTHER" id="PTHR10036">
    <property type="entry name" value="CD59 GLYCOPROTEIN"/>
    <property type="match status" value="1"/>
</dbReference>
<evidence type="ECO:0000313" key="4">
    <source>
        <dbReference type="EMBL" id="KAK6626072.1"/>
    </source>
</evidence>
<proteinExistence type="predicted"/>
<keyword evidence="2" id="KW-1015">Disulfide bond</keyword>
<dbReference type="SUPFAM" id="SSF57302">
    <property type="entry name" value="Snake toxin-like"/>
    <property type="match status" value="1"/>
</dbReference>
<evidence type="ECO:0000256" key="1">
    <source>
        <dbReference type="ARBA" id="ARBA00022729"/>
    </source>
</evidence>
<keyword evidence="3" id="KW-0472">Membrane</keyword>
<reference evidence="4 5" key="1">
    <citation type="submission" date="2023-10" db="EMBL/GenBank/DDBJ databases">
        <title>Genomes of two closely related lineages of the louse Polyplax serrata with different host specificities.</title>
        <authorList>
            <person name="Martinu J."/>
            <person name="Tarabai H."/>
            <person name="Stefka J."/>
            <person name="Hypsa V."/>
        </authorList>
    </citation>
    <scope>NUCLEOTIDE SEQUENCE [LARGE SCALE GENOMIC DNA]</scope>
    <source>
        <strain evidence="4">HR10_N</strain>
    </source>
</reference>